<dbReference type="UniPathway" id="UPA00148">
    <property type="reaction ID" value="UER00233"/>
</dbReference>
<evidence type="ECO:0000256" key="5">
    <source>
        <dbReference type="ARBA" id="ARBA00022573"/>
    </source>
</evidence>
<dbReference type="EMBL" id="AYYX01000055">
    <property type="protein sequence ID" value="KRM86297.1"/>
    <property type="molecule type" value="Genomic_DNA"/>
</dbReference>
<dbReference type="Pfam" id="PF01923">
    <property type="entry name" value="Cob_adeno_trans"/>
    <property type="match status" value="1"/>
</dbReference>
<dbReference type="Gene3D" id="1.20.1200.10">
    <property type="entry name" value="Cobalamin adenosyltransferase-like"/>
    <property type="match status" value="1"/>
</dbReference>
<evidence type="ECO:0000256" key="11">
    <source>
        <dbReference type="ARBA" id="ARBA00033354"/>
    </source>
</evidence>
<keyword evidence="8 14" id="KW-0067">ATP-binding</keyword>
<protein>
    <recommendedName>
        <fullName evidence="4 14">Corrinoid adenosyltransferase</fullName>
        <ecNumber evidence="3 14">2.5.1.17</ecNumber>
    </recommendedName>
    <alternativeName>
        <fullName evidence="9 14">Cob(II)alamin adenosyltransferase</fullName>
    </alternativeName>
    <alternativeName>
        <fullName evidence="11 14">Cob(II)yrinic acid a,c-diamide adenosyltransferase</fullName>
    </alternativeName>
    <alternativeName>
        <fullName evidence="10 14">Cobinamide/cobalamin adenosyltransferase</fullName>
    </alternativeName>
</protein>
<name>A0A0R2CD45_9LACO</name>
<evidence type="ECO:0000313" key="16">
    <source>
        <dbReference type="EMBL" id="KRM86297.1"/>
    </source>
</evidence>
<keyword evidence="6 14" id="KW-0808">Transferase</keyword>
<sequence length="177" mass="19725">MKIYTKVGDQGQTKQASGKMVSKTDPQIVALGDLDQLQSWLGLVISWLSPACKELKPLLLKLQRKLYQLQAQISIKNYSTITATDTAELEKKIDQWMAAVPAIHEFILPGGKPTGAGLQYARTLARQAERAVVKLAEIQQLEPAVLTYLNRLSDYLFAMARYANYLDGEPEITSKTK</sequence>
<dbReference type="Proteomes" id="UP000051576">
    <property type="component" value="Unassembled WGS sequence"/>
</dbReference>
<evidence type="ECO:0000256" key="1">
    <source>
        <dbReference type="ARBA" id="ARBA00005121"/>
    </source>
</evidence>
<keyword evidence="5 14" id="KW-0169">Cobalamin biosynthesis</keyword>
<evidence type="ECO:0000256" key="13">
    <source>
        <dbReference type="ARBA" id="ARBA00048692"/>
    </source>
</evidence>
<dbReference type="InterPro" id="IPR036451">
    <property type="entry name" value="CblAdoTrfase-like_sf"/>
</dbReference>
<dbReference type="EC" id="2.5.1.17" evidence="3 14"/>
<keyword evidence="7 14" id="KW-0547">Nucleotide-binding</keyword>
<evidence type="ECO:0000259" key="15">
    <source>
        <dbReference type="Pfam" id="PF01923"/>
    </source>
</evidence>
<dbReference type="GO" id="GO:0005524">
    <property type="term" value="F:ATP binding"/>
    <property type="evidence" value="ECO:0007669"/>
    <property type="project" value="UniProtKB-UniRule"/>
</dbReference>
<comment type="catalytic activity">
    <reaction evidence="12 14">
        <text>2 cob(II)yrinate a,c diamide + reduced [electron-transfer flavoprotein] + 2 ATP = 2 adenosylcob(III)yrinate a,c-diamide + 2 triphosphate + oxidized [electron-transfer flavoprotein] + 3 H(+)</text>
        <dbReference type="Rhea" id="RHEA:11528"/>
        <dbReference type="Rhea" id="RHEA-COMP:10685"/>
        <dbReference type="Rhea" id="RHEA-COMP:10686"/>
        <dbReference type="ChEBI" id="CHEBI:15378"/>
        <dbReference type="ChEBI" id="CHEBI:18036"/>
        <dbReference type="ChEBI" id="CHEBI:30616"/>
        <dbReference type="ChEBI" id="CHEBI:57692"/>
        <dbReference type="ChEBI" id="CHEBI:58307"/>
        <dbReference type="ChEBI" id="CHEBI:58503"/>
        <dbReference type="ChEBI" id="CHEBI:58537"/>
        <dbReference type="EC" id="2.5.1.17"/>
    </reaction>
</comment>
<dbReference type="STRING" id="1133569.FD21_GL001676"/>
<gene>
    <name evidence="16" type="ORF">FD21_GL001676</name>
</gene>
<dbReference type="NCBIfam" id="TIGR00636">
    <property type="entry name" value="PduO_Nterm"/>
    <property type="match status" value="1"/>
</dbReference>
<evidence type="ECO:0000256" key="8">
    <source>
        <dbReference type="ARBA" id="ARBA00022840"/>
    </source>
</evidence>
<feature type="domain" description="Cobalamin adenosyltransferase-like" evidence="15">
    <location>
        <begin position="3"/>
        <end position="163"/>
    </location>
</feature>
<evidence type="ECO:0000256" key="14">
    <source>
        <dbReference type="RuleBase" id="RU366026"/>
    </source>
</evidence>
<evidence type="ECO:0000313" key="17">
    <source>
        <dbReference type="Proteomes" id="UP000051576"/>
    </source>
</evidence>
<accession>A0A0R2CD45</accession>
<dbReference type="RefSeq" id="WP_010579563.1">
    <property type="nucleotide sequence ID" value="NZ_AHYZ01000020.1"/>
</dbReference>
<comment type="catalytic activity">
    <reaction evidence="13 14">
        <text>2 cob(II)alamin + reduced [electron-transfer flavoprotein] + 2 ATP = 2 adenosylcob(III)alamin + 2 triphosphate + oxidized [electron-transfer flavoprotein] + 3 H(+)</text>
        <dbReference type="Rhea" id="RHEA:28671"/>
        <dbReference type="Rhea" id="RHEA-COMP:10685"/>
        <dbReference type="Rhea" id="RHEA-COMP:10686"/>
        <dbReference type="ChEBI" id="CHEBI:15378"/>
        <dbReference type="ChEBI" id="CHEBI:16304"/>
        <dbReference type="ChEBI" id="CHEBI:18036"/>
        <dbReference type="ChEBI" id="CHEBI:18408"/>
        <dbReference type="ChEBI" id="CHEBI:30616"/>
        <dbReference type="ChEBI" id="CHEBI:57692"/>
        <dbReference type="ChEBI" id="CHEBI:58307"/>
        <dbReference type="EC" id="2.5.1.17"/>
    </reaction>
</comment>
<evidence type="ECO:0000256" key="2">
    <source>
        <dbReference type="ARBA" id="ARBA00007487"/>
    </source>
</evidence>
<evidence type="ECO:0000256" key="12">
    <source>
        <dbReference type="ARBA" id="ARBA00048555"/>
    </source>
</evidence>
<dbReference type="GO" id="GO:0009236">
    <property type="term" value="P:cobalamin biosynthetic process"/>
    <property type="evidence" value="ECO:0007669"/>
    <property type="project" value="UniProtKB-UniRule"/>
</dbReference>
<dbReference type="eggNOG" id="COG2096">
    <property type="taxonomic scope" value="Bacteria"/>
</dbReference>
<proteinExistence type="inferred from homology"/>
<dbReference type="SUPFAM" id="SSF89028">
    <property type="entry name" value="Cobalamin adenosyltransferase-like"/>
    <property type="match status" value="1"/>
</dbReference>
<dbReference type="PANTHER" id="PTHR12213">
    <property type="entry name" value="CORRINOID ADENOSYLTRANSFERASE"/>
    <property type="match status" value="1"/>
</dbReference>
<dbReference type="InterPro" id="IPR016030">
    <property type="entry name" value="CblAdoTrfase-like"/>
</dbReference>
<dbReference type="PANTHER" id="PTHR12213:SF0">
    <property type="entry name" value="CORRINOID ADENOSYLTRANSFERASE MMAB"/>
    <property type="match status" value="1"/>
</dbReference>
<comment type="caution">
    <text evidence="16">The sequence shown here is derived from an EMBL/GenBank/DDBJ whole genome shotgun (WGS) entry which is preliminary data.</text>
</comment>
<dbReference type="PATRIC" id="fig|1133569.4.peg.1821"/>
<comment type="pathway">
    <text evidence="1 14">Cofactor biosynthesis; adenosylcobalamin biosynthesis; adenosylcobalamin from cob(II)yrinate a,c-diamide: step 2/7.</text>
</comment>
<reference evidence="16 17" key="1">
    <citation type="journal article" date="2015" name="Genome Announc.">
        <title>Expanding the biotechnology potential of lactobacilli through comparative genomics of 213 strains and associated genera.</title>
        <authorList>
            <person name="Sun Z."/>
            <person name="Harris H.M."/>
            <person name="McCann A."/>
            <person name="Guo C."/>
            <person name="Argimon S."/>
            <person name="Zhang W."/>
            <person name="Yang X."/>
            <person name="Jeffery I.B."/>
            <person name="Cooney J.C."/>
            <person name="Kagawa T.F."/>
            <person name="Liu W."/>
            <person name="Song Y."/>
            <person name="Salvetti E."/>
            <person name="Wrobel A."/>
            <person name="Rasinkangas P."/>
            <person name="Parkhill J."/>
            <person name="Rea M.C."/>
            <person name="O'Sullivan O."/>
            <person name="Ritari J."/>
            <person name="Douillard F.P."/>
            <person name="Paul Ross R."/>
            <person name="Yang R."/>
            <person name="Briner A.E."/>
            <person name="Felis G.E."/>
            <person name="de Vos W.M."/>
            <person name="Barrangou R."/>
            <person name="Klaenhammer T.R."/>
            <person name="Caufield P.W."/>
            <person name="Cui Y."/>
            <person name="Zhang H."/>
            <person name="O'Toole P.W."/>
        </authorList>
    </citation>
    <scope>NUCLEOTIDE SEQUENCE [LARGE SCALE GENOMIC DNA]</scope>
    <source>
        <strain evidence="16 17">DSM 20605</strain>
    </source>
</reference>
<evidence type="ECO:0000256" key="9">
    <source>
        <dbReference type="ARBA" id="ARBA00031529"/>
    </source>
</evidence>
<evidence type="ECO:0000256" key="4">
    <source>
        <dbReference type="ARBA" id="ARBA00020963"/>
    </source>
</evidence>
<dbReference type="OrthoDB" id="9778896at2"/>
<dbReference type="GO" id="GO:0008817">
    <property type="term" value="F:corrinoid adenosyltransferase activity"/>
    <property type="evidence" value="ECO:0007669"/>
    <property type="project" value="UniProtKB-UniRule"/>
</dbReference>
<dbReference type="AlphaFoldDB" id="A0A0R2CD45"/>
<evidence type="ECO:0000256" key="7">
    <source>
        <dbReference type="ARBA" id="ARBA00022741"/>
    </source>
</evidence>
<evidence type="ECO:0000256" key="3">
    <source>
        <dbReference type="ARBA" id="ARBA00012454"/>
    </source>
</evidence>
<organism evidence="16 17">
    <name type="scientific">Liquorilactobacillus vini DSM 20605</name>
    <dbReference type="NCBI Taxonomy" id="1133569"/>
    <lineage>
        <taxon>Bacteria</taxon>
        <taxon>Bacillati</taxon>
        <taxon>Bacillota</taxon>
        <taxon>Bacilli</taxon>
        <taxon>Lactobacillales</taxon>
        <taxon>Lactobacillaceae</taxon>
        <taxon>Liquorilactobacillus</taxon>
    </lineage>
</organism>
<dbReference type="InterPro" id="IPR029499">
    <property type="entry name" value="PduO-typ"/>
</dbReference>
<comment type="similarity">
    <text evidence="2 14">Belongs to the Cob(I)alamin adenosyltransferase family.</text>
</comment>
<evidence type="ECO:0000256" key="6">
    <source>
        <dbReference type="ARBA" id="ARBA00022679"/>
    </source>
</evidence>
<evidence type="ECO:0000256" key="10">
    <source>
        <dbReference type="ARBA" id="ARBA00033334"/>
    </source>
</evidence>
<keyword evidence="17" id="KW-1185">Reference proteome</keyword>